<evidence type="ECO:0000313" key="2">
    <source>
        <dbReference type="EnsemblMetazoa" id="ASIC019821-PA"/>
    </source>
</evidence>
<dbReference type="EnsemblMetazoa" id="ASIC019821-RA">
    <property type="protein sequence ID" value="ASIC019821-PA"/>
    <property type="gene ID" value="ASIC019821"/>
</dbReference>
<evidence type="ECO:0000313" key="1">
    <source>
        <dbReference type="EMBL" id="KFB51730.1"/>
    </source>
</evidence>
<evidence type="ECO:0000313" key="3">
    <source>
        <dbReference type="Proteomes" id="UP000030765"/>
    </source>
</evidence>
<proteinExistence type="predicted"/>
<sequence>MPKRFGSVAAPKKTTVCERNTKETPSWARVVSQELSPMFVQANPGMVPFPRCHHSSLDIMSAMTELASDAAELVVVVQFMLIMMLAGG</sequence>
<name>A0A084WND6_ANOSI</name>
<organism evidence="1">
    <name type="scientific">Anopheles sinensis</name>
    <name type="common">Mosquito</name>
    <dbReference type="NCBI Taxonomy" id="74873"/>
    <lineage>
        <taxon>Eukaryota</taxon>
        <taxon>Metazoa</taxon>
        <taxon>Ecdysozoa</taxon>
        <taxon>Arthropoda</taxon>
        <taxon>Hexapoda</taxon>
        <taxon>Insecta</taxon>
        <taxon>Pterygota</taxon>
        <taxon>Neoptera</taxon>
        <taxon>Endopterygota</taxon>
        <taxon>Diptera</taxon>
        <taxon>Nematocera</taxon>
        <taxon>Culicoidea</taxon>
        <taxon>Culicidae</taxon>
        <taxon>Anophelinae</taxon>
        <taxon>Anopheles</taxon>
    </lineage>
</organism>
<gene>
    <name evidence="1" type="ORF">ZHAS_00019821</name>
</gene>
<dbReference type="VEuPathDB" id="VectorBase:ASIC019821"/>
<dbReference type="Proteomes" id="UP000030765">
    <property type="component" value="Unassembled WGS sequence"/>
</dbReference>
<dbReference type="EMBL" id="KE525352">
    <property type="protein sequence ID" value="KFB51730.1"/>
    <property type="molecule type" value="Genomic_DNA"/>
</dbReference>
<dbReference type="AlphaFoldDB" id="A0A084WND6"/>
<keyword evidence="3" id="KW-1185">Reference proteome</keyword>
<protein>
    <submittedName>
        <fullName evidence="1 2">Serine/threonine-protein phosphatase rdgC-like protein</fullName>
    </submittedName>
</protein>
<accession>A0A084WND6</accession>
<reference evidence="1 3" key="1">
    <citation type="journal article" date="2014" name="BMC Genomics">
        <title>Genome sequence of Anopheles sinensis provides insight into genetics basis of mosquito competence for malaria parasites.</title>
        <authorList>
            <person name="Zhou D."/>
            <person name="Zhang D."/>
            <person name="Ding G."/>
            <person name="Shi L."/>
            <person name="Hou Q."/>
            <person name="Ye Y."/>
            <person name="Xu Y."/>
            <person name="Zhou H."/>
            <person name="Xiong C."/>
            <person name="Li S."/>
            <person name="Yu J."/>
            <person name="Hong S."/>
            <person name="Yu X."/>
            <person name="Zou P."/>
            <person name="Chen C."/>
            <person name="Chang X."/>
            <person name="Wang W."/>
            <person name="Lv Y."/>
            <person name="Sun Y."/>
            <person name="Ma L."/>
            <person name="Shen B."/>
            <person name="Zhu C."/>
        </authorList>
    </citation>
    <scope>NUCLEOTIDE SEQUENCE [LARGE SCALE GENOMIC DNA]</scope>
</reference>
<dbReference type="EMBL" id="ATLV01024590">
    <property type="status" value="NOT_ANNOTATED_CDS"/>
    <property type="molecule type" value="Genomic_DNA"/>
</dbReference>
<reference evidence="2" key="2">
    <citation type="submission" date="2020-05" db="UniProtKB">
        <authorList>
            <consortium name="EnsemblMetazoa"/>
        </authorList>
    </citation>
    <scope>IDENTIFICATION</scope>
</reference>